<proteinExistence type="predicted"/>
<dbReference type="EMBL" id="LJPX01000513">
    <property type="protein sequence ID" value="KPW67400.1"/>
    <property type="molecule type" value="Genomic_DNA"/>
</dbReference>
<reference evidence="1 2" key="1">
    <citation type="submission" date="2015-09" db="EMBL/GenBank/DDBJ databases">
        <title>Genome announcement of multiple Pseudomonas syringae strains.</title>
        <authorList>
            <person name="Thakur S."/>
            <person name="Wang P.W."/>
            <person name="Gong Y."/>
            <person name="Weir B.S."/>
            <person name="Guttman D.S."/>
        </authorList>
    </citation>
    <scope>NUCLEOTIDE SEQUENCE [LARGE SCALE GENOMIC DNA]</scope>
    <source>
        <strain evidence="1 2">ICMP2823</strain>
    </source>
</reference>
<dbReference type="AlphaFoldDB" id="A0A0P9LDC8"/>
<comment type="caution">
    <text evidence="1">The sequence shown here is derived from an EMBL/GenBank/DDBJ whole genome shotgun (WGS) entry which is preliminary data.</text>
</comment>
<name>A0A0P9LDC8_PSECA</name>
<gene>
    <name evidence="1" type="ORF">ALO81_00418</name>
</gene>
<accession>A0A0P9LDC8</accession>
<evidence type="ECO:0000313" key="2">
    <source>
        <dbReference type="Proteomes" id="UP000050564"/>
    </source>
</evidence>
<feature type="non-terminal residue" evidence="1">
    <location>
        <position position="1"/>
    </location>
</feature>
<dbReference type="PATRIC" id="fig|86840.3.peg.683"/>
<dbReference type="Proteomes" id="UP000050564">
    <property type="component" value="Unassembled WGS sequence"/>
</dbReference>
<dbReference type="RefSeq" id="WP_217998835.1">
    <property type="nucleotide sequence ID" value="NZ_LJPX01000513.1"/>
</dbReference>
<evidence type="ECO:0000313" key="1">
    <source>
        <dbReference type="EMBL" id="KPW67400.1"/>
    </source>
</evidence>
<protein>
    <submittedName>
        <fullName evidence="1">Uncharacterized protein</fullName>
    </submittedName>
</protein>
<sequence length="128" mass="14645">RHGFGWPRLEYSRADSLHDFVYTLLNASGSSVRNLNRNHLPLSVNYSVFKLYQQSRKKHMTNFFYLVNPNDIRIDRKSSPRTATVRGAGGEPVLTVPASLPDQEIMNLVDTFNLVYAQGFELTKRQEG</sequence>
<organism evidence="1 2">
    <name type="scientific">Pseudomonas cannabina</name>
    <dbReference type="NCBI Taxonomy" id="86840"/>
    <lineage>
        <taxon>Bacteria</taxon>
        <taxon>Pseudomonadati</taxon>
        <taxon>Pseudomonadota</taxon>
        <taxon>Gammaproteobacteria</taxon>
        <taxon>Pseudomonadales</taxon>
        <taxon>Pseudomonadaceae</taxon>
        <taxon>Pseudomonas</taxon>
    </lineage>
</organism>